<evidence type="ECO:0000313" key="12">
    <source>
        <dbReference type="EMBL" id="OWZ20019.1"/>
    </source>
</evidence>
<gene>
    <name evidence="12" type="ORF">PHMEG_0005636</name>
</gene>
<evidence type="ECO:0000256" key="4">
    <source>
        <dbReference type="ARBA" id="ARBA00022741"/>
    </source>
</evidence>
<protein>
    <recommendedName>
        <fullName evidence="1">non-specific serine/threonine protein kinase</fullName>
        <ecNumber evidence="1">2.7.11.1</ecNumber>
    </recommendedName>
</protein>
<feature type="compositionally biased region" description="Pro residues" evidence="10">
    <location>
        <begin position="733"/>
        <end position="744"/>
    </location>
</feature>
<dbReference type="PROSITE" id="PS00107">
    <property type="entry name" value="PROTEIN_KINASE_ATP"/>
    <property type="match status" value="1"/>
</dbReference>
<comment type="caution">
    <text evidence="12">The sequence shown here is derived from an EMBL/GenBank/DDBJ whole genome shotgun (WGS) entry which is preliminary data.</text>
</comment>
<keyword evidence="6 9" id="KW-0067">ATP-binding</keyword>
<evidence type="ECO:0000256" key="5">
    <source>
        <dbReference type="ARBA" id="ARBA00022777"/>
    </source>
</evidence>
<dbReference type="SMART" id="SM00220">
    <property type="entry name" value="S_TKc"/>
    <property type="match status" value="1"/>
</dbReference>
<dbReference type="InterPro" id="IPR017441">
    <property type="entry name" value="Protein_kinase_ATP_BS"/>
</dbReference>
<dbReference type="Pfam" id="PF00069">
    <property type="entry name" value="Pkinase"/>
    <property type="match status" value="1"/>
</dbReference>
<evidence type="ECO:0000256" key="6">
    <source>
        <dbReference type="ARBA" id="ARBA00022840"/>
    </source>
</evidence>
<dbReference type="STRING" id="4795.A0A225WSI3"/>
<evidence type="ECO:0000256" key="10">
    <source>
        <dbReference type="SAM" id="MobiDB-lite"/>
    </source>
</evidence>
<dbReference type="CDD" id="cd08215">
    <property type="entry name" value="STKc_Nek"/>
    <property type="match status" value="1"/>
</dbReference>
<evidence type="ECO:0000256" key="2">
    <source>
        <dbReference type="ARBA" id="ARBA00022527"/>
    </source>
</evidence>
<dbReference type="FunFam" id="1.10.510.10:FF:001127">
    <property type="entry name" value="NEK protein kinase"/>
    <property type="match status" value="1"/>
</dbReference>
<dbReference type="InterPro" id="IPR000719">
    <property type="entry name" value="Prot_kinase_dom"/>
</dbReference>
<dbReference type="InterPro" id="IPR008271">
    <property type="entry name" value="Ser/Thr_kinase_AS"/>
</dbReference>
<dbReference type="SUPFAM" id="SSF56112">
    <property type="entry name" value="Protein kinase-like (PK-like)"/>
    <property type="match status" value="1"/>
</dbReference>
<dbReference type="AlphaFoldDB" id="A0A225WSI3"/>
<evidence type="ECO:0000256" key="3">
    <source>
        <dbReference type="ARBA" id="ARBA00022679"/>
    </source>
</evidence>
<evidence type="ECO:0000256" key="1">
    <source>
        <dbReference type="ARBA" id="ARBA00012513"/>
    </source>
</evidence>
<evidence type="ECO:0000256" key="8">
    <source>
        <dbReference type="ARBA" id="ARBA00048679"/>
    </source>
</evidence>
<feature type="region of interest" description="Disordered" evidence="10">
    <location>
        <begin position="548"/>
        <end position="601"/>
    </location>
</feature>
<evidence type="ECO:0000313" key="13">
    <source>
        <dbReference type="Proteomes" id="UP000198211"/>
    </source>
</evidence>
<dbReference type="EC" id="2.7.11.1" evidence="1"/>
<feature type="domain" description="Protein kinase" evidence="11">
    <location>
        <begin position="4"/>
        <end position="286"/>
    </location>
</feature>
<feature type="binding site" evidence="9">
    <location>
        <position position="41"/>
    </location>
    <ligand>
        <name>ATP</name>
        <dbReference type="ChEBI" id="CHEBI:30616"/>
    </ligand>
</feature>
<dbReference type="Gene3D" id="1.10.510.10">
    <property type="entry name" value="Transferase(Phosphotransferase) domain 1"/>
    <property type="match status" value="1"/>
</dbReference>
<name>A0A225WSI3_9STRA</name>
<dbReference type="GO" id="GO:0004674">
    <property type="term" value="F:protein serine/threonine kinase activity"/>
    <property type="evidence" value="ECO:0007669"/>
    <property type="project" value="UniProtKB-KW"/>
</dbReference>
<dbReference type="EMBL" id="NBNE01000370">
    <property type="protein sequence ID" value="OWZ20019.1"/>
    <property type="molecule type" value="Genomic_DNA"/>
</dbReference>
<feature type="region of interest" description="Disordered" evidence="10">
    <location>
        <begin position="350"/>
        <end position="370"/>
    </location>
</feature>
<organism evidence="12 13">
    <name type="scientific">Phytophthora megakarya</name>
    <dbReference type="NCBI Taxonomy" id="4795"/>
    <lineage>
        <taxon>Eukaryota</taxon>
        <taxon>Sar</taxon>
        <taxon>Stramenopiles</taxon>
        <taxon>Oomycota</taxon>
        <taxon>Peronosporomycetes</taxon>
        <taxon>Peronosporales</taxon>
        <taxon>Peronosporaceae</taxon>
        <taxon>Phytophthora</taxon>
    </lineage>
</organism>
<accession>A0A225WSI3</accession>
<dbReference type="Gene3D" id="3.30.200.20">
    <property type="entry name" value="Phosphorylase Kinase, domain 1"/>
    <property type="match status" value="1"/>
</dbReference>
<keyword evidence="4 9" id="KW-0547">Nucleotide-binding</keyword>
<reference evidence="13" key="1">
    <citation type="submission" date="2017-03" db="EMBL/GenBank/DDBJ databases">
        <title>Phytopthora megakarya and P. palmivora, two closely related causual agents of cacao black pod achieved similar genome size and gene model numbers by different mechanisms.</title>
        <authorList>
            <person name="Ali S."/>
            <person name="Shao J."/>
            <person name="Larry D.J."/>
            <person name="Kronmiller B."/>
            <person name="Shen D."/>
            <person name="Strem M.D."/>
            <person name="Melnick R.L."/>
            <person name="Guiltinan M.J."/>
            <person name="Tyler B.M."/>
            <person name="Meinhardt L.W."/>
            <person name="Bailey B.A."/>
        </authorList>
    </citation>
    <scope>NUCLEOTIDE SEQUENCE [LARGE SCALE GENOMIC DNA]</scope>
    <source>
        <strain evidence="13">zdho120</strain>
    </source>
</reference>
<dbReference type="PROSITE" id="PS00108">
    <property type="entry name" value="PROTEIN_KINASE_ST"/>
    <property type="match status" value="1"/>
</dbReference>
<proteinExistence type="predicted"/>
<dbReference type="OrthoDB" id="248923at2759"/>
<dbReference type="PANTHER" id="PTHR44899">
    <property type="entry name" value="CAMK FAMILY PROTEIN KINASE"/>
    <property type="match status" value="1"/>
</dbReference>
<dbReference type="PANTHER" id="PTHR44899:SF3">
    <property type="entry name" value="SERINE_THREONINE-PROTEIN KINASE NEK1"/>
    <property type="match status" value="1"/>
</dbReference>
<evidence type="ECO:0000259" key="11">
    <source>
        <dbReference type="PROSITE" id="PS50011"/>
    </source>
</evidence>
<dbReference type="Proteomes" id="UP000198211">
    <property type="component" value="Unassembled WGS sequence"/>
</dbReference>
<comment type="catalytic activity">
    <reaction evidence="7">
        <text>L-threonyl-[protein] + ATP = O-phospho-L-threonyl-[protein] + ADP + H(+)</text>
        <dbReference type="Rhea" id="RHEA:46608"/>
        <dbReference type="Rhea" id="RHEA-COMP:11060"/>
        <dbReference type="Rhea" id="RHEA-COMP:11605"/>
        <dbReference type="ChEBI" id="CHEBI:15378"/>
        <dbReference type="ChEBI" id="CHEBI:30013"/>
        <dbReference type="ChEBI" id="CHEBI:30616"/>
        <dbReference type="ChEBI" id="CHEBI:61977"/>
        <dbReference type="ChEBI" id="CHEBI:456216"/>
        <dbReference type="EC" id="2.7.11.1"/>
    </reaction>
</comment>
<evidence type="ECO:0000256" key="9">
    <source>
        <dbReference type="PROSITE-ProRule" id="PRU10141"/>
    </source>
</evidence>
<evidence type="ECO:0000256" key="7">
    <source>
        <dbReference type="ARBA" id="ARBA00047899"/>
    </source>
</evidence>
<dbReference type="PROSITE" id="PS50011">
    <property type="entry name" value="PROTEIN_KINASE_DOM"/>
    <property type="match status" value="1"/>
</dbReference>
<sequence length="819" mass="89443">MEKYVKVRKIGQGSFGSAYLATRKTSPAADSKDQKQQFVIKEILLDPRDQANAQREARLLAALDHPNIIACKESFLLKPPPPSAAYVGHHQQRKTVLCIVTEFADGGDLSHEIERRARRRQFFEPDEILGLFVQVCLALKHLHDRKILHRDVKPANVFLTKSGVVKVGDLGVATVLSHTLACAETSIGTPYYTAPEICLGKRYNAKADVWSLGCVLFEMASFEHVFDGRSQRQLFENIVRGATPPLPPCGSLNSIKHELQGLINDMLRKEPRARPSVNQIIRRPLVLARIQTFLSARALASELNHTVLHGENVFRKKTVVEDKVGSDSPLVHHVRNPEPVARSPAVNAFVRPSPQKPEQKIKEAEPVARSPNAFIKPASRGKARVGSLLGASRKVKGLPAGAFRRSRSFQKRDQPARVPSRISAVNNANVAKQRVIPARGKRSAALAAQAKAKLKAQIKENEAAAAAVAALPDPPAIPNKMKKLDGALGGISDRVAAFNAKASLLMFPWYWAAQKEEIVNNLPPPPPTKSIAKKGGVATKLKKSARAYPKPVVIGKSPNASKQVPPPAPVGIRRQPAKQRTPLWAPKARAPAVRDSQPSLRERRLEFQRQKKSEAGDQPKASPLDDPIILVQQLPNFKPPPAAPIEIEEPTEQVAVLPPPAPSSLGSTLPECVDKNAVGMGDSTGDEDHEETLLPPMSNLEFERMVLQLKSAVESDLTISDEDDDEDEQDDPNLPPPPYSPPETTPSLSSLSLETLNISVLENAAFRSALQKSLQQNKANDAVPSTNEQVSLNGNDELVVDPAHQASLTWMQTYIASLL</sequence>
<feature type="compositionally biased region" description="Basic and acidic residues" evidence="10">
    <location>
        <begin position="357"/>
        <end position="366"/>
    </location>
</feature>
<dbReference type="GO" id="GO:0005524">
    <property type="term" value="F:ATP binding"/>
    <property type="evidence" value="ECO:0007669"/>
    <property type="project" value="UniProtKB-UniRule"/>
</dbReference>
<keyword evidence="13" id="KW-1185">Reference proteome</keyword>
<dbReference type="InterPro" id="IPR011009">
    <property type="entry name" value="Kinase-like_dom_sf"/>
</dbReference>
<keyword evidence="5 12" id="KW-0418">Kinase</keyword>
<dbReference type="InterPro" id="IPR051131">
    <property type="entry name" value="NEK_Ser/Thr_kinase_NIMA"/>
</dbReference>
<feature type="region of interest" description="Disordered" evidence="10">
    <location>
        <begin position="716"/>
        <end position="749"/>
    </location>
</feature>
<comment type="catalytic activity">
    <reaction evidence="8">
        <text>L-seryl-[protein] + ATP = O-phospho-L-seryl-[protein] + ADP + H(+)</text>
        <dbReference type="Rhea" id="RHEA:17989"/>
        <dbReference type="Rhea" id="RHEA-COMP:9863"/>
        <dbReference type="Rhea" id="RHEA-COMP:11604"/>
        <dbReference type="ChEBI" id="CHEBI:15378"/>
        <dbReference type="ChEBI" id="CHEBI:29999"/>
        <dbReference type="ChEBI" id="CHEBI:30616"/>
        <dbReference type="ChEBI" id="CHEBI:83421"/>
        <dbReference type="ChEBI" id="CHEBI:456216"/>
        <dbReference type="EC" id="2.7.11.1"/>
    </reaction>
</comment>
<feature type="compositionally biased region" description="Acidic residues" evidence="10">
    <location>
        <begin position="719"/>
        <end position="731"/>
    </location>
</feature>
<keyword evidence="3" id="KW-0808">Transferase</keyword>
<keyword evidence="2" id="KW-0723">Serine/threonine-protein kinase</keyword>